<proteinExistence type="predicted"/>
<dbReference type="EMBL" id="FSSB01000010">
    <property type="protein sequence ID" value="SIO93899.1"/>
    <property type="molecule type" value="Genomic_DNA"/>
</dbReference>
<organism evidence="1 2">
    <name type="scientific">Vibrio spartinae</name>
    <dbReference type="NCBI Taxonomy" id="1918945"/>
    <lineage>
        <taxon>Bacteria</taxon>
        <taxon>Pseudomonadati</taxon>
        <taxon>Pseudomonadota</taxon>
        <taxon>Gammaproteobacteria</taxon>
        <taxon>Vibrionales</taxon>
        <taxon>Vibrionaceae</taxon>
        <taxon>Vibrio</taxon>
    </lineage>
</organism>
<gene>
    <name evidence="1" type="ORF">VSP9026_01578</name>
</gene>
<accession>A0A1N6M381</accession>
<reference evidence="1 2" key="1">
    <citation type="submission" date="2016-12" db="EMBL/GenBank/DDBJ databases">
        <authorList>
            <person name="Song W.-J."/>
            <person name="Kurnit D.M."/>
        </authorList>
    </citation>
    <scope>NUCLEOTIDE SEQUENCE [LARGE SCALE GENOMIC DNA]</scope>
    <source>
        <strain evidence="1 2">CECT 9026</strain>
    </source>
</reference>
<evidence type="ECO:0000313" key="2">
    <source>
        <dbReference type="Proteomes" id="UP000184774"/>
    </source>
</evidence>
<protein>
    <submittedName>
        <fullName evidence="1">Uncharacterized protein</fullName>
    </submittedName>
</protein>
<dbReference type="Proteomes" id="UP000184774">
    <property type="component" value="Unassembled WGS sequence"/>
</dbReference>
<evidence type="ECO:0000313" key="1">
    <source>
        <dbReference type="EMBL" id="SIO93899.1"/>
    </source>
</evidence>
<dbReference type="OrthoDB" id="6267106at2"/>
<name>A0A1N6M381_9VIBR</name>
<dbReference type="AlphaFoldDB" id="A0A1N6M381"/>
<dbReference type="RefSeq" id="WP_074372459.1">
    <property type="nucleotide sequence ID" value="NZ_AP024907.1"/>
</dbReference>
<sequence length="113" mass="12985">MKYDFCTIRDYRPSTRTIDAIKEMNDTVNMSKYLASLVSVTPVFAILVGRGPISGSTVSTAWNFYNYNWDTLRDGLAGIPALERETLEKIALNETMYQMGKDYEFWKCIYNAI</sequence>